<reference evidence="3" key="1">
    <citation type="submission" date="2011-05" db="EMBL/GenBank/DDBJ databases">
        <title>The genome sequence of Vittaforma corneae strain ATCC 50505.</title>
        <authorList>
            <consortium name="The Broad Institute Genome Sequencing Platform"/>
            <person name="Cuomo C."/>
            <person name="Didier E."/>
            <person name="Bowers L."/>
            <person name="Young S.K."/>
            <person name="Zeng Q."/>
            <person name="Gargeya S."/>
            <person name="Fitzgerald M."/>
            <person name="Haas B."/>
            <person name="Abouelleil A."/>
            <person name="Alvarado L."/>
            <person name="Arachchi H.M."/>
            <person name="Berlin A."/>
            <person name="Chapman S.B."/>
            <person name="Gearin G."/>
            <person name="Goldberg J."/>
            <person name="Griggs A."/>
            <person name="Gujja S."/>
            <person name="Hansen M."/>
            <person name="Heiman D."/>
            <person name="Howarth C."/>
            <person name="Larimer J."/>
            <person name="Lui A."/>
            <person name="MacDonald P.J.P."/>
            <person name="McCowen C."/>
            <person name="Montmayeur A."/>
            <person name="Murphy C."/>
            <person name="Neiman D."/>
            <person name="Pearson M."/>
            <person name="Priest M."/>
            <person name="Roberts A."/>
            <person name="Saif S."/>
            <person name="Shea T."/>
            <person name="Sisk P."/>
            <person name="Stolte C."/>
            <person name="Sykes S."/>
            <person name="Wortman J."/>
            <person name="Nusbaum C."/>
            <person name="Birren B."/>
        </authorList>
    </citation>
    <scope>NUCLEOTIDE SEQUENCE [LARGE SCALE GENOMIC DNA]</scope>
    <source>
        <strain evidence="3">ATCC 50505</strain>
    </source>
</reference>
<name>L2GKX6_VITCO</name>
<proteinExistence type="predicted"/>
<dbReference type="VEuPathDB" id="MicrosporidiaDB:VICG_01829"/>
<gene>
    <name evidence="2" type="ORF">VICG_01829</name>
</gene>
<dbReference type="InParanoid" id="L2GKX6"/>
<feature type="compositionally biased region" description="Polar residues" evidence="1">
    <location>
        <begin position="74"/>
        <end position="84"/>
    </location>
</feature>
<dbReference type="GeneID" id="19882539"/>
<feature type="compositionally biased region" description="Basic and acidic residues" evidence="1">
    <location>
        <begin position="88"/>
        <end position="104"/>
    </location>
</feature>
<evidence type="ECO:0000256" key="1">
    <source>
        <dbReference type="SAM" id="MobiDB-lite"/>
    </source>
</evidence>
<evidence type="ECO:0000313" key="3">
    <source>
        <dbReference type="Proteomes" id="UP000011082"/>
    </source>
</evidence>
<dbReference type="EMBL" id="JH370149">
    <property type="protein sequence ID" value="ELA41130.1"/>
    <property type="molecule type" value="Genomic_DNA"/>
</dbReference>
<evidence type="ECO:0000313" key="2">
    <source>
        <dbReference type="EMBL" id="ELA41130.1"/>
    </source>
</evidence>
<feature type="region of interest" description="Disordered" evidence="1">
    <location>
        <begin position="66"/>
        <end position="104"/>
    </location>
</feature>
<keyword evidence="3" id="KW-1185">Reference proteome</keyword>
<dbReference type="Proteomes" id="UP000011082">
    <property type="component" value="Unassembled WGS sequence"/>
</dbReference>
<dbReference type="HOGENOM" id="CLU_395981_0_0_1"/>
<dbReference type="AlphaFoldDB" id="L2GKX6"/>
<dbReference type="RefSeq" id="XP_007605274.1">
    <property type="nucleotide sequence ID" value="XM_007605212.1"/>
</dbReference>
<organism evidence="2 3">
    <name type="scientific">Vittaforma corneae (strain ATCC 50505)</name>
    <name type="common">Microsporidian parasite</name>
    <name type="synonym">Nosema corneum</name>
    <dbReference type="NCBI Taxonomy" id="993615"/>
    <lineage>
        <taxon>Eukaryota</taxon>
        <taxon>Fungi</taxon>
        <taxon>Fungi incertae sedis</taxon>
        <taxon>Microsporidia</taxon>
        <taxon>Nosematidae</taxon>
        <taxon>Vittaforma</taxon>
    </lineage>
</organism>
<protein>
    <submittedName>
        <fullName evidence="2">Uncharacterized protein</fullName>
    </submittedName>
</protein>
<sequence>MKMRTLMKQQIFKSICYIFTIFNTRIRTSASCNISEQDDTIEHSHPQDGRLIMEQSNEALDMTQSSIIERKRPNPSTADTSGVNNKYGRYERSDESDSTSSHEDQLVISEDLYEILGFVENNNSELSVPSALTNNLHSQEVSIADMLVSSDHVQACSKLRSDAVTKLTGQIICDVSEEYQNTRTVDVSPTPLARYQYPSAYSFYSPSPQYYNAQGLSGTIPYARSLAYIPTQAGEDQIAESADPGDESVEIALLSDQNMPIEDKFKSAFYSIRSVSNLSSENEEINIENYIKLCKDTIFTDEDFLKAYESAACYKGRCLFGFIFKKYLAIKRRRIALLETALKIWAWLSRLLILRSNGIEKREFKEIPEELLFPYFCLGLIYTYREATTFKYLYYMLDKSIPREPQPGVIDLSVTSLSEDQIFCKKGYIDTLKECIYFRNYQKININDLNILDTISNAIRILASKEPARIIFDNLKEIFDNDKEMHTYRSRSRCRMIYFMCIYRATCSSRFLNTVRIIMSNASEAVPEDAKAVQIRLYIENELREYYAWVHRNICSMFREVIIPYLNEVTVRGKGMQKTAWQSLHQRKRNTSSYTNEFLSSLFISIDGANVPNTEEIKFRIYTCAYTLASTYHTICDLGFILLGNKPIKMGNHLTTNKVFEYIAISQFDPRRIKILLEEYKKHYEGIKASTALTSN</sequence>
<accession>L2GKX6</accession>